<reference evidence="1 2" key="1">
    <citation type="submission" date="2020-01" db="EMBL/GenBank/DDBJ databases">
        <title>Polyphasic characterisation and genomic insights into a novel alkali tolerant bacterium VR-M41.</title>
        <authorList>
            <person name="Vemuluri V.R."/>
        </authorList>
    </citation>
    <scope>NUCLEOTIDE SEQUENCE [LARGE SCALE GENOMIC DNA]</scope>
    <source>
        <strain evidence="1 2">VR-M41</strain>
    </source>
</reference>
<dbReference type="InterPro" id="IPR052572">
    <property type="entry name" value="UPF0153_domain"/>
</dbReference>
<dbReference type="RefSeq" id="WP_166273258.1">
    <property type="nucleotide sequence ID" value="NZ_JAAFGS010000002.1"/>
</dbReference>
<accession>A0ABX0F1T1</accession>
<name>A0ABX0F1T1_9BACL</name>
<keyword evidence="2" id="KW-1185">Reference proteome</keyword>
<proteinExistence type="predicted"/>
<dbReference type="PANTHER" id="PTHR36931:SF1">
    <property type="entry name" value="UPF0153 PROTEIN YEIW"/>
    <property type="match status" value="1"/>
</dbReference>
<gene>
    <name evidence="1" type="ORF">GYN08_06350</name>
</gene>
<sequence>MDTEFECREGCGACCTAVSIASPIPGMPGGKPAGVPCVQLDERRRCKLFGRTERPAVCGGLPPSPEMCGSSTEEAFAYLAWLERETTP</sequence>
<dbReference type="EMBL" id="JAAFGS010000002">
    <property type="protein sequence ID" value="NGZ74931.1"/>
    <property type="molecule type" value="Genomic_DNA"/>
</dbReference>
<comment type="caution">
    <text evidence="1">The sequence shown here is derived from an EMBL/GenBank/DDBJ whole genome shotgun (WGS) entry which is preliminary data.</text>
</comment>
<dbReference type="PANTHER" id="PTHR36931">
    <property type="entry name" value="UPF0153 PROTEIN YEIW"/>
    <property type="match status" value="1"/>
</dbReference>
<evidence type="ECO:0000313" key="2">
    <source>
        <dbReference type="Proteomes" id="UP000800303"/>
    </source>
</evidence>
<evidence type="ECO:0000313" key="1">
    <source>
        <dbReference type="EMBL" id="NGZ74931.1"/>
    </source>
</evidence>
<protein>
    <submittedName>
        <fullName evidence="1">YkgJ family cysteine cluster protein</fullName>
    </submittedName>
</protein>
<organism evidence="1 2">
    <name type="scientific">Saccharibacillus alkalitolerans</name>
    <dbReference type="NCBI Taxonomy" id="2705290"/>
    <lineage>
        <taxon>Bacteria</taxon>
        <taxon>Bacillati</taxon>
        <taxon>Bacillota</taxon>
        <taxon>Bacilli</taxon>
        <taxon>Bacillales</taxon>
        <taxon>Paenibacillaceae</taxon>
        <taxon>Saccharibacillus</taxon>
    </lineage>
</organism>
<dbReference type="InterPro" id="IPR005358">
    <property type="entry name" value="Puta_zinc/iron-chelating_dom"/>
</dbReference>
<dbReference type="Pfam" id="PF03692">
    <property type="entry name" value="CxxCxxCC"/>
    <property type="match status" value="1"/>
</dbReference>
<dbReference type="Proteomes" id="UP000800303">
    <property type="component" value="Unassembled WGS sequence"/>
</dbReference>